<dbReference type="HOGENOM" id="CLU_101495_2_1_1"/>
<evidence type="ECO:0000256" key="6">
    <source>
        <dbReference type="ARBA" id="ARBA00022989"/>
    </source>
</evidence>
<proteinExistence type="inferred from homology"/>
<gene>
    <name evidence="9" type="ORF">BATDEDRAFT_26999</name>
</gene>
<keyword evidence="5" id="KW-0999">Mitochondrion inner membrane</keyword>
<evidence type="ECO:0000313" key="9">
    <source>
        <dbReference type="EMBL" id="EGF78377.1"/>
    </source>
</evidence>
<dbReference type="Proteomes" id="UP000007241">
    <property type="component" value="Unassembled WGS sequence"/>
</dbReference>
<dbReference type="OMA" id="CQMERRQ"/>
<sequence>MTNDSVSSTLSTDGVRKQPTFMDAASKITWRDFALDNAFRLPCSAQSIVTGVAAGLAIGTVRYFTARKLRTASNWGVLGFATISLCSWEFCRFQRRVVAQQMESMLIEQRQRSKVLTEKQQLENELEAQKPTPSSSWWG</sequence>
<accession>F4P8T9</accession>
<evidence type="ECO:0000256" key="4">
    <source>
        <dbReference type="ARBA" id="ARBA00022692"/>
    </source>
</evidence>
<keyword evidence="7" id="KW-0496">Mitochondrion</keyword>
<dbReference type="GeneID" id="18239196"/>
<evidence type="ECO:0000256" key="8">
    <source>
        <dbReference type="ARBA" id="ARBA00023136"/>
    </source>
</evidence>
<dbReference type="PIRSF" id="PIRSF007871">
    <property type="entry name" value="Cox20"/>
    <property type="match status" value="1"/>
</dbReference>
<keyword evidence="4" id="KW-0812">Transmembrane</keyword>
<name>F4P8T9_BATDJ</name>
<dbReference type="RefSeq" id="XP_006681113.1">
    <property type="nucleotide sequence ID" value="XM_006681050.1"/>
</dbReference>
<comment type="similarity">
    <text evidence="2">Belongs to the COX20 family.</text>
</comment>
<organism evidence="9 10">
    <name type="scientific">Batrachochytrium dendrobatidis (strain JAM81 / FGSC 10211)</name>
    <name type="common">Frog chytrid fungus</name>
    <dbReference type="NCBI Taxonomy" id="684364"/>
    <lineage>
        <taxon>Eukaryota</taxon>
        <taxon>Fungi</taxon>
        <taxon>Fungi incertae sedis</taxon>
        <taxon>Chytridiomycota</taxon>
        <taxon>Chytridiomycota incertae sedis</taxon>
        <taxon>Chytridiomycetes</taxon>
        <taxon>Rhizophydiales</taxon>
        <taxon>Rhizophydiales incertae sedis</taxon>
        <taxon>Batrachochytrium</taxon>
    </lineage>
</organism>
<dbReference type="EMBL" id="GL882889">
    <property type="protein sequence ID" value="EGF78377.1"/>
    <property type="molecule type" value="Genomic_DNA"/>
</dbReference>
<dbReference type="Pfam" id="PF12597">
    <property type="entry name" value="Cox20"/>
    <property type="match status" value="1"/>
</dbReference>
<keyword evidence="10" id="KW-1185">Reference proteome</keyword>
<reference evidence="9 10" key="1">
    <citation type="submission" date="2009-12" db="EMBL/GenBank/DDBJ databases">
        <title>The draft genome of Batrachochytrium dendrobatidis.</title>
        <authorList>
            <consortium name="US DOE Joint Genome Institute (JGI-PGF)"/>
            <person name="Kuo A."/>
            <person name="Salamov A."/>
            <person name="Schmutz J."/>
            <person name="Lucas S."/>
            <person name="Pitluck S."/>
            <person name="Rosenblum E."/>
            <person name="Stajich J."/>
            <person name="Eisen M."/>
            <person name="Grigoriev I.V."/>
        </authorList>
    </citation>
    <scope>NUCLEOTIDE SEQUENCE [LARGE SCALE GENOMIC DNA]</scope>
    <source>
        <strain evidence="10">JAM81 / FGSC 10211</strain>
    </source>
</reference>
<evidence type="ECO:0000256" key="7">
    <source>
        <dbReference type="ARBA" id="ARBA00023128"/>
    </source>
</evidence>
<dbReference type="FunCoup" id="F4P8T9">
    <property type="interactions" value="132"/>
</dbReference>
<evidence type="ECO:0000256" key="5">
    <source>
        <dbReference type="ARBA" id="ARBA00022792"/>
    </source>
</evidence>
<dbReference type="GO" id="GO:0005743">
    <property type="term" value="C:mitochondrial inner membrane"/>
    <property type="evidence" value="ECO:0007669"/>
    <property type="project" value="UniProtKB-SubCell"/>
</dbReference>
<dbReference type="GO" id="GO:0005739">
    <property type="term" value="C:mitochondrion"/>
    <property type="evidence" value="ECO:0000318"/>
    <property type="project" value="GO_Central"/>
</dbReference>
<dbReference type="OrthoDB" id="14603at2759"/>
<dbReference type="PANTHER" id="PTHR31586:SF1">
    <property type="entry name" value="CYTOCHROME C OXIDASE ASSEMBLY PROTEIN COX20, MITOCHONDRIAL"/>
    <property type="match status" value="1"/>
</dbReference>
<evidence type="ECO:0000256" key="3">
    <source>
        <dbReference type="ARBA" id="ARBA00017689"/>
    </source>
</evidence>
<keyword evidence="6" id="KW-1133">Transmembrane helix</keyword>
<evidence type="ECO:0000256" key="2">
    <source>
        <dbReference type="ARBA" id="ARBA00009575"/>
    </source>
</evidence>
<keyword evidence="8" id="KW-0472">Membrane</keyword>
<protein>
    <recommendedName>
        <fullName evidence="3">Cytochrome c oxidase assembly protein COX20, mitochondrial</fullName>
    </recommendedName>
</protein>
<evidence type="ECO:0000313" key="10">
    <source>
        <dbReference type="Proteomes" id="UP000007241"/>
    </source>
</evidence>
<dbReference type="GO" id="GO:0033617">
    <property type="term" value="P:mitochondrial respiratory chain complex IV assembly"/>
    <property type="evidence" value="ECO:0000318"/>
    <property type="project" value="GO_Central"/>
</dbReference>
<dbReference type="PANTHER" id="PTHR31586">
    <property type="entry name" value="CYTOCHROME C OXIDASE PROTEIN 20"/>
    <property type="match status" value="1"/>
</dbReference>
<evidence type="ECO:0000256" key="1">
    <source>
        <dbReference type="ARBA" id="ARBA00004273"/>
    </source>
</evidence>
<dbReference type="InterPro" id="IPR022533">
    <property type="entry name" value="Cox20"/>
</dbReference>
<comment type="subcellular location">
    <subcellularLocation>
        <location evidence="1">Mitochondrion inner membrane</location>
    </subcellularLocation>
</comment>
<dbReference type="AlphaFoldDB" id="F4P8T9"/>
<dbReference type="InParanoid" id="F4P8T9"/>